<comment type="caution">
    <text evidence="1">The sequence shown here is derived from an EMBL/GenBank/DDBJ whole genome shotgun (WGS) entry which is preliminary data.</text>
</comment>
<dbReference type="InterPro" id="IPR029000">
    <property type="entry name" value="Cyclophilin-like_dom_sf"/>
</dbReference>
<accession>A0AAW0SM71</accession>
<dbReference type="Gene3D" id="2.40.100.10">
    <property type="entry name" value="Cyclophilin-like"/>
    <property type="match status" value="1"/>
</dbReference>
<dbReference type="Proteomes" id="UP001487740">
    <property type="component" value="Unassembled WGS sequence"/>
</dbReference>
<name>A0AAW0SM71_SCYPA</name>
<dbReference type="EMBL" id="JARAKH010000049">
    <property type="protein sequence ID" value="KAK8375856.1"/>
    <property type="molecule type" value="Genomic_DNA"/>
</dbReference>
<keyword evidence="2" id="KW-1185">Reference proteome</keyword>
<sequence>MEMTLDCLKKEQTHLAGLRDHSQKMEQDLRDLRSENPSSDLEEALDFLKGMETATSMMWKWTTDASAILKGDQVFSLSKILLQTAVQMHMHLGIQRNGGLVAVHNINGVSATFPVEKDGGRLLVHAGSTQNRPPQAGCRLVKLEHIKSCIDPSCALTFLDISLRGQLLGRVFIRLLGCTKQSRCFLMMCTGETGCNFLNTRFHRLWWSNQPGEHMWVGDYDHRDGSGGTLHPEILHEIKELPEKKTQVAITQGLVAGRYGKCNSSIFRVYTRSSDTVEEAAFGRVEYGLNILKGRSPV</sequence>
<dbReference type="SUPFAM" id="SSF50891">
    <property type="entry name" value="Cyclophilin-like"/>
    <property type="match status" value="1"/>
</dbReference>
<proteinExistence type="predicted"/>
<evidence type="ECO:0000313" key="2">
    <source>
        <dbReference type="Proteomes" id="UP001487740"/>
    </source>
</evidence>
<gene>
    <name evidence="1" type="ORF">O3P69_008537</name>
</gene>
<dbReference type="EMBL" id="JARAKH010000049">
    <property type="protein sequence ID" value="KAK8375855.1"/>
    <property type="molecule type" value="Genomic_DNA"/>
</dbReference>
<evidence type="ECO:0000313" key="1">
    <source>
        <dbReference type="EMBL" id="KAK8375855.1"/>
    </source>
</evidence>
<reference evidence="1 2" key="1">
    <citation type="submission" date="2023-03" db="EMBL/GenBank/DDBJ databases">
        <title>High-quality genome of Scylla paramamosain provides insights in environmental adaptation.</title>
        <authorList>
            <person name="Zhang L."/>
        </authorList>
    </citation>
    <scope>NUCLEOTIDE SEQUENCE [LARGE SCALE GENOMIC DNA]</scope>
    <source>
        <strain evidence="1">LZ_2023a</strain>
        <tissue evidence="1">Muscle</tissue>
    </source>
</reference>
<dbReference type="AlphaFoldDB" id="A0AAW0SM71"/>
<protein>
    <submittedName>
        <fullName evidence="1">Uncharacterized protein</fullName>
    </submittedName>
</protein>
<organism evidence="1 2">
    <name type="scientific">Scylla paramamosain</name>
    <name type="common">Mud crab</name>
    <dbReference type="NCBI Taxonomy" id="85552"/>
    <lineage>
        <taxon>Eukaryota</taxon>
        <taxon>Metazoa</taxon>
        <taxon>Ecdysozoa</taxon>
        <taxon>Arthropoda</taxon>
        <taxon>Crustacea</taxon>
        <taxon>Multicrustacea</taxon>
        <taxon>Malacostraca</taxon>
        <taxon>Eumalacostraca</taxon>
        <taxon>Eucarida</taxon>
        <taxon>Decapoda</taxon>
        <taxon>Pleocyemata</taxon>
        <taxon>Brachyura</taxon>
        <taxon>Eubrachyura</taxon>
        <taxon>Portunoidea</taxon>
        <taxon>Portunidae</taxon>
        <taxon>Portuninae</taxon>
        <taxon>Scylla</taxon>
    </lineage>
</organism>